<organism evidence="1 2">
    <name type="scientific">Nosema granulosis</name>
    <dbReference type="NCBI Taxonomy" id="83296"/>
    <lineage>
        <taxon>Eukaryota</taxon>
        <taxon>Fungi</taxon>
        <taxon>Fungi incertae sedis</taxon>
        <taxon>Microsporidia</taxon>
        <taxon>Nosematidae</taxon>
        <taxon>Nosema</taxon>
    </lineage>
</organism>
<evidence type="ECO:0000313" key="1">
    <source>
        <dbReference type="EMBL" id="KAF9754349.1"/>
    </source>
</evidence>
<gene>
    <name evidence="1" type="ORF">NGRA_3366</name>
</gene>
<protein>
    <submittedName>
        <fullName evidence="1">Uncharacterized protein</fullName>
    </submittedName>
</protein>
<comment type="caution">
    <text evidence="1">The sequence shown here is derived from an EMBL/GenBank/DDBJ whole genome shotgun (WGS) entry which is preliminary data.</text>
</comment>
<dbReference type="EMBL" id="SBJO01000927">
    <property type="protein sequence ID" value="KAF9754349.1"/>
    <property type="molecule type" value="Genomic_DNA"/>
</dbReference>
<name>A0A9P6GVY2_9MICR</name>
<evidence type="ECO:0000313" key="2">
    <source>
        <dbReference type="Proteomes" id="UP000740883"/>
    </source>
</evidence>
<reference evidence="1 2" key="1">
    <citation type="journal article" date="2020" name="Genome Biol. Evol.">
        <title>Comparative genomics of strictly vertically transmitted, feminizing microsporidia endosymbionts of amphipod crustaceans.</title>
        <authorList>
            <person name="Cormier A."/>
            <person name="Chebbi M.A."/>
            <person name="Giraud I."/>
            <person name="Wattier R."/>
            <person name="Teixeira M."/>
            <person name="Gilbert C."/>
            <person name="Rigaud T."/>
            <person name="Cordaux R."/>
        </authorList>
    </citation>
    <scope>NUCLEOTIDE SEQUENCE [LARGE SCALE GENOMIC DNA]</scope>
    <source>
        <strain evidence="1 2">Ou3-Ou53</strain>
    </source>
</reference>
<keyword evidence="2" id="KW-1185">Reference proteome</keyword>
<accession>A0A9P6GVY2</accession>
<proteinExistence type="predicted"/>
<dbReference type="Proteomes" id="UP000740883">
    <property type="component" value="Unassembled WGS sequence"/>
</dbReference>
<dbReference type="AlphaFoldDB" id="A0A9P6GVY2"/>
<sequence>MLYGRELWGMSPSRANIIRNRVWKAYKLIFGFKNVAYDSVSDEFGIERIEIQACKSRIRALKKYKMSKTIISDIMCCEVASRKTTWSSRSIRWIKRVMCLQPAQLYGMNLKELYEMARDVYLNRKSHNRSSSSKMRENLKLRKLNFPSLLVDVKSSDLYKYVLLRIGRVVWTNELVSRKKISETYADYCVLCSEQVLENTKHFVLECYYLNSVREEFKVQLSKLKDISSSANELLGCVFGNKTSVLNPEEEKAIQIDMVQMISKMLLIRSIRVSNEASMVPT</sequence>